<proteinExistence type="predicted"/>
<sequence>MTNRSLLLTGIKRLGYVFGARSLASASRASSASYAPLAESLERAGDAKRNGIWEVLKSRELSPLHALQRNSFSHSELRSIARNFFNSKRYLHALEVRFFSALFQEKCTGMDGKPEGFLYDAG</sequence>
<name>A0ABU6ZF35_9FABA</name>
<organism evidence="1 2">
    <name type="scientific">Stylosanthes scabra</name>
    <dbReference type="NCBI Taxonomy" id="79078"/>
    <lineage>
        <taxon>Eukaryota</taxon>
        <taxon>Viridiplantae</taxon>
        <taxon>Streptophyta</taxon>
        <taxon>Embryophyta</taxon>
        <taxon>Tracheophyta</taxon>
        <taxon>Spermatophyta</taxon>
        <taxon>Magnoliopsida</taxon>
        <taxon>eudicotyledons</taxon>
        <taxon>Gunneridae</taxon>
        <taxon>Pentapetalae</taxon>
        <taxon>rosids</taxon>
        <taxon>fabids</taxon>
        <taxon>Fabales</taxon>
        <taxon>Fabaceae</taxon>
        <taxon>Papilionoideae</taxon>
        <taxon>50 kb inversion clade</taxon>
        <taxon>dalbergioids sensu lato</taxon>
        <taxon>Dalbergieae</taxon>
        <taxon>Pterocarpus clade</taxon>
        <taxon>Stylosanthes</taxon>
    </lineage>
</organism>
<evidence type="ECO:0000313" key="2">
    <source>
        <dbReference type="Proteomes" id="UP001341840"/>
    </source>
</evidence>
<gene>
    <name evidence="1" type="ORF">PIB30_046119</name>
</gene>
<evidence type="ECO:0000313" key="1">
    <source>
        <dbReference type="EMBL" id="MED6220574.1"/>
    </source>
</evidence>
<reference evidence="1 2" key="1">
    <citation type="journal article" date="2023" name="Plants (Basel)">
        <title>Bridging the Gap: Combining Genomics and Transcriptomics Approaches to Understand Stylosanthes scabra, an Orphan Legume from the Brazilian Caatinga.</title>
        <authorList>
            <person name="Ferreira-Neto J.R.C."/>
            <person name="da Silva M.D."/>
            <person name="Binneck E."/>
            <person name="de Melo N.F."/>
            <person name="da Silva R.H."/>
            <person name="de Melo A.L.T.M."/>
            <person name="Pandolfi V."/>
            <person name="Bustamante F.O."/>
            <person name="Brasileiro-Vidal A.C."/>
            <person name="Benko-Iseppon A.M."/>
        </authorList>
    </citation>
    <scope>NUCLEOTIDE SEQUENCE [LARGE SCALE GENOMIC DNA]</scope>
    <source>
        <tissue evidence="1">Leaves</tissue>
    </source>
</reference>
<protein>
    <submittedName>
        <fullName evidence="1">Uncharacterized protein</fullName>
    </submittedName>
</protein>
<dbReference type="Proteomes" id="UP001341840">
    <property type="component" value="Unassembled WGS sequence"/>
</dbReference>
<accession>A0ABU6ZF35</accession>
<dbReference type="EMBL" id="JASCZI010272146">
    <property type="protein sequence ID" value="MED6220574.1"/>
    <property type="molecule type" value="Genomic_DNA"/>
</dbReference>
<keyword evidence="2" id="KW-1185">Reference proteome</keyword>
<comment type="caution">
    <text evidence="1">The sequence shown here is derived from an EMBL/GenBank/DDBJ whole genome shotgun (WGS) entry which is preliminary data.</text>
</comment>